<accession>A0A931BA89</accession>
<protein>
    <submittedName>
        <fullName evidence="3">Uncharacterized protein</fullName>
    </submittedName>
</protein>
<keyword evidence="2" id="KW-0812">Transmembrane</keyword>
<evidence type="ECO:0000313" key="4">
    <source>
        <dbReference type="Proteomes" id="UP000657385"/>
    </source>
</evidence>
<feature type="region of interest" description="Disordered" evidence="1">
    <location>
        <begin position="1"/>
        <end position="20"/>
    </location>
</feature>
<sequence>MALTPQTPPEPKGHPSSWRTTLGRYGRAALRNAVNGAGYAAGAGTVGLLFWWLQR</sequence>
<dbReference type="AlphaFoldDB" id="A0A931BA89"/>
<keyword evidence="4" id="KW-1185">Reference proteome</keyword>
<evidence type="ECO:0000256" key="1">
    <source>
        <dbReference type="SAM" id="MobiDB-lite"/>
    </source>
</evidence>
<feature type="transmembrane region" description="Helical" evidence="2">
    <location>
        <begin position="36"/>
        <end position="53"/>
    </location>
</feature>
<evidence type="ECO:0000313" key="3">
    <source>
        <dbReference type="EMBL" id="MBF9071896.1"/>
    </source>
</evidence>
<organism evidence="3 4">
    <name type="scientific">Streptacidiphilus fuscans</name>
    <dbReference type="NCBI Taxonomy" id="2789292"/>
    <lineage>
        <taxon>Bacteria</taxon>
        <taxon>Bacillati</taxon>
        <taxon>Actinomycetota</taxon>
        <taxon>Actinomycetes</taxon>
        <taxon>Kitasatosporales</taxon>
        <taxon>Streptomycetaceae</taxon>
        <taxon>Streptacidiphilus</taxon>
    </lineage>
</organism>
<proteinExistence type="predicted"/>
<gene>
    <name evidence="3" type="ORF">I2501_28115</name>
</gene>
<reference evidence="3" key="1">
    <citation type="submission" date="2020-11" db="EMBL/GenBank/DDBJ databases">
        <title>Isolation and identification of active actinomycetes.</title>
        <authorList>
            <person name="Yu B."/>
        </authorList>
    </citation>
    <scope>NUCLEOTIDE SEQUENCE</scope>
    <source>
        <strain evidence="3">NEAU-YB345</strain>
    </source>
</reference>
<keyword evidence="2" id="KW-1133">Transmembrane helix</keyword>
<keyword evidence="2" id="KW-0472">Membrane</keyword>
<evidence type="ECO:0000256" key="2">
    <source>
        <dbReference type="SAM" id="Phobius"/>
    </source>
</evidence>
<dbReference type="EMBL" id="JADPRT010000013">
    <property type="protein sequence ID" value="MBF9071896.1"/>
    <property type="molecule type" value="Genomic_DNA"/>
</dbReference>
<dbReference type="RefSeq" id="WP_196197095.1">
    <property type="nucleotide sequence ID" value="NZ_JADPRT010000013.1"/>
</dbReference>
<name>A0A931BA89_9ACTN</name>
<dbReference type="Proteomes" id="UP000657385">
    <property type="component" value="Unassembled WGS sequence"/>
</dbReference>
<comment type="caution">
    <text evidence="3">The sequence shown here is derived from an EMBL/GenBank/DDBJ whole genome shotgun (WGS) entry which is preliminary data.</text>
</comment>
<feature type="compositionally biased region" description="Pro residues" evidence="1">
    <location>
        <begin position="1"/>
        <end position="10"/>
    </location>
</feature>